<proteinExistence type="predicted"/>
<evidence type="ECO:0000313" key="3">
    <source>
        <dbReference type="Proteomes" id="UP000547674"/>
    </source>
</evidence>
<feature type="domain" description="DUF4440" evidence="1">
    <location>
        <begin position="8"/>
        <end position="105"/>
    </location>
</feature>
<dbReference type="SUPFAM" id="SSF54427">
    <property type="entry name" value="NTF2-like"/>
    <property type="match status" value="1"/>
</dbReference>
<dbReference type="InterPro" id="IPR032710">
    <property type="entry name" value="NTF2-like_dom_sf"/>
</dbReference>
<sequence>MSLPDELARVLRDYEVSWAKSDAAGLAALFTEDGYVLRPGRSPVHGREAILAAYKNSGGPLALKAYAYETEGNVGYIIGGYSTDPKSPEVGKFVLAIRRDDSGKWFIVADIDNGN</sequence>
<dbReference type="EMBL" id="JABDJR010000287">
    <property type="protein sequence ID" value="NNF06562.1"/>
    <property type="molecule type" value="Genomic_DNA"/>
</dbReference>
<dbReference type="InterPro" id="IPR027843">
    <property type="entry name" value="DUF4440"/>
</dbReference>
<evidence type="ECO:0000259" key="1">
    <source>
        <dbReference type="Pfam" id="PF14534"/>
    </source>
</evidence>
<name>A0A7Y2H2B9_UNCEI</name>
<gene>
    <name evidence="2" type="ORF">HKN21_07360</name>
</gene>
<dbReference type="Gene3D" id="3.10.450.50">
    <property type="match status" value="1"/>
</dbReference>
<organism evidence="2 3">
    <name type="scientific">Eiseniibacteriota bacterium</name>
    <dbReference type="NCBI Taxonomy" id="2212470"/>
    <lineage>
        <taxon>Bacteria</taxon>
        <taxon>Candidatus Eiseniibacteriota</taxon>
    </lineage>
</organism>
<dbReference type="Proteomes" id="UP000547674">
    <property type="component" value="Unassembled WGS sequence"/>
</dbReference>
<protein>
    <submittedName>
        <fullName evidence="2">Nuclear transport factor 2 family protein</fullName>
    </submittedName>
</protein>
<evidence type="ECO:0000313" key="2">
    <source>
        <dbReference type="EMBL" id="NNF06562.1"/>
    </source>
</evidence>
<reference evidence="2 3" key="1">
    <citation type="submission" date="2020-03" db="EMBL/GenBank/DDBJ databases">
        <title>Metabolic flexibility allows generalist bacteria to become dominant in a frequently disturbed ecosystem.</title>
        <authorList>
            <person name="Chen Y.-J."/>
            <person name="Leung P.M."/>
            <person name="Bay S.K."/>
            <person name="Hugenholtz P."/>
            <person name="Kessler A.J."/>
            <person name="Shelley G."/>
            <person name="Waite D.W."/>
            <person name="Cook P.L."/>
            <person name="Greening C."/>
        </authorList>
    </citation>
    <scope>NUCLEOTIDE SEQUENCE [LARGE SCALE GENOMIC DNA]</scope>
    <source>
        <strain evidence="2">SS_bin_28</strain>
    </source>
</reference>
<accession>A0A7Y2H2B9</accession>
<comment type="caution">
    <text evidence="2">The sequence shown here is derived from an EMBL/GenBank/DDBJ whole genome shotgun (WGS) entry which is preliminary data.</text>
</comment>
<dbReference type="AlphaFoldDB" id="A0A7Y2H2B9"/>
<dbReference type="Pfam" id="PF14534">
    <property type="entry name" value="DUF4440"/>
    <property type="match status" value="1"/>
</dbReference>